<proteinExistence type="predicted"/>
<organism evidence="1 2">
    <name type="scientific">Desulfosarcina alkanivorans</name>
    <dbReference type="NCBI Taxonomy" id="571177"/>
    <lineage>
        <taxon>Bacteria</taxon>
        <taxon>Pseudomonadati</taxon>
        <taxon>Thermodesulfobacteriota</taxon>
        <taxon>Desulfobacteria</taxon>
        <taxon>Desulfobacterales</taxon>
        <taxon>Desulfosarcinaceae</taxon>
        <taxon>Desulfosarcina</taxon>
    </lineage>
</organism>
<dbReference type="AlphaFoldDB" id="A0A5K7Z473"/>
<sequence length="114" mass="13459">MGFPVEFNWALKLKTKQGLVDKDIEVGVEYNFKKDEHRIYPLNMPIDLINGNWETIAKVIVTEFSIINQNTIGKYKILRIYSEEEQKFLTNYWRETIQFIKGGKIDDYSTFSVT</sequence>
<accession>A0A5K7Z473</accession>
<dbReference type="EMBL" id="AP021874">
    <property type="protein sequence ID" value="BBO71417.1"/>
    <property type="molecule type" value="Genomic_DNA"/>
</dbReference>
<dbReference type="InterPro" id="IPR015947">
    <property type="entry name" value="PUA-like_sf"/>
</dbReference>
<dbReference type="InterPro" id="IPR019699">
    <property type="entry name" value="DUF2584"/>
</dbReference>
<dbReference type="Gene3D" id="2.40.240.20">
    <property type="entry name" value="Hypothetical PUA domain-like, domain 1"/>
    <property type="match status" value="1"/>
</dbReference>
<protein>
    <submittedName>
        <fullName evidence="1">Uncharacterized protein</fullName>
    </submittedName>
</protein>
<dbReference type="Proteomes" id="UP000427906">
    <property type="component" value="Chromosome"/>
</dbReference>
<name>A0A5K7Z473_9BACT</name>
<evidence type="ECO:0000313" key="2">
    <source>
        <dbReference type="Proteomes" id="UP000427906"/>
    </source>
</evidence>
<dbReference type="RefSeq" id="WP_155319257.1">
    <property type="nucleotide sequence ID" value="NZ_AP021874.1"/>
</dbReference>
<dbReference type="KEGG" id="dalk:DSCA_53470"/>
<dbReference type="SUPFAM" id="SSF88697">
    <property type="entry name" value="PUA domain-like"/>
    <property type="match status" value="1"/>
</dbReference>
<evidence type="ECO:0000313" key="1">
    <source>
        <dbReference type="EMBL" id="BBO71417.1"/>
    </source>
</evidence>
<dbReference type="Pfam" id="PF10763">
    <property type="entry name" value="DUF2584"/>
    <property type="match status" value="1"/>
</dbReference>
<dbReference type="OrthoDB" id="5638018at2"/>
<reference evidence="1 2" key="1">
    <citation type="submission" date="2019-11" db="EMBL/GenBank/DDBJ databases">
        <title>Comparative genomics of hydrocarbon-degrading Desulfosarcina strains.</title>
        <authorList>
            <person name="Watanabe M."/>
            <person name="Kojima H."/>
            <person name="Fukui M."/>
        </authorList>
    </citation>
    <scope>NUCLEOTIDE SEQUENCE [LARGE SCALE GENOMIC DNA]</scope>
    <source>
        <strain evidence="1 2">PL12</strain>
    </source>
</reference>
<keyword evidence="2" id="KW-1185">Reference proteome</keyword>
<gene>
    <name evidence="1" type="ORF">DSCA_53470</name>
</gene>